<dbReference type="EMBL" id="UZAH01026863">
    <property type="protein sequence ID" value="VDO86168.1"/>
    <property type="molecule type" value="Genomic_DNA"/>
</dbReference>
<sequence>MTCRTDRYSRGTAEVRRKYCSSVRSSRRRQPLAGHALQPNNCKRCAAKVRESLQSEAVIGVGRKSVKESFESDVLIGVGRKLSEIGELVD</sequence>
<accession>A0A183FS54</accession>
<evidence type="ECO:0000313" key="2">
    <source>
        <dbReference type="Proteomes" id="UP000050761"/>
    </source>
</evidence>
<dbReference type="AlphaFoldDB" id="A0A183FS54"/>
<gene>
    <name evidence="1" type="ORF">HPBE_LOCUS10737</name>
</gene>
<reference evidence="1 2" key="1">
    <citation type="submission" date="2018-11" db="EMBL/GenBank/DDBJ databases">
        <authorList>
            <consortium name="Pathogen Informatics"/>
        </authorList>
    </citation>
    <scope>NUCLEOTIDE SEQUENCE [LARGE SCALE GENOMIC DNA]</scope>
</reference>
<organism evidence="2 3">
    <name type="scientific">Heligmosomoides polygyrus</name>
    <name type="common">Parasitic roundworm</name>
    <dbReference type="NCBI Taxonomy" id="6339"/>
    <lineage>
        <taxon>Eukaryota</taxon>
        <taxon>Metazoa</taxon>
        <taxon>Ecdysozoa</taxon>
        <taxon>Nematoda</taxon>
        <taxon>Chromadorea</taxon>
        <taxon>Rhabditida</taxon>
        <taxon>Rhabditina</taxon>
        <taxon>Rhabditomorpha</taxon>
        <taxon>Strongyloidea</taxon>
        <taxon>Heligmosomidae</taxon>
        <taxon>Heligmosomoides</taxon>
    </lineage>
</organism>
<accession>A0A3P8CDD0</accession>
<protein>
    <submittedName>
        <fullName evidence="3">Nuclear receptor domain-containing protein</fullName>
    </submittedName>
</protein>
<dbReference type="Proteomes" id="UP000050761">
    <property type="component" value="Unassembled WGS sequence"/>
</dbReference>
<name>A0A183FS54_HELPZ</name>
<proteinExistence type="predicted"/>
<keyword evidence="2" id="KW-1185">Reference proteome</keyword>
<dbReference type="WBParaSite" id="HPBE_0001073601-mRNA-1">
    <property type="protein sequence ID" value="HPBE_0001073601-mRNA-1"/>
    <property type="gene ID" value="HPBE_0001073601"/>
</dbReference>
<evidence type="ECO:0000313" key="3">
    <source>
        <dbReference type="WBParaSite" id="HPBE_0001073601-mRNA-1"/>
    </source>
</evidence>
<evidence type="ECO:0000313" key="1">
    <source>
        <dbReference type="EMBL" id="VDO86168.1"/>
    </source>
</evidence>
<reference evidence="3" key="2">
    <citation type="submission" date="2019-09" db="UniProtKB">
        <authorList>
            <consortium name="WormBaseParasite"/>
        </authorList>
    </citation>
    <scope>IDENTIFICATION</scope>
</reference>